<keyword evidence="1" id="KW-0812">Transmembrane</keyword>
<keyword evidence="1" id="KW-0472">Membrane</keyword>
<organism evidence="2 3">
    <name type="scientific">Arthrobacter wenxiniae</name>
    <dbReference type="NCBI Taxonomy" id="2713570"/>
    <lineage>
        <taxon>Bacteria</taxon>
        <taxon>Bacillati</taxon>
        <taxon>Actinomycetota</taxon>
        <taxon>Actinomycetes</taxon>
        <taxon>Micrococcales</taxon>
        <taxon>Micrococcaceae</taxon>
        <taxon>Arthrobacter</taxon>
    </lineage>
</organism>
<dbReference type="AlphaFoldDB" id="A0A7Y7IJZ3"/>
<gene>
    <name evidence="2" type="ORF">G6034_18480</name>
</gene>
<dbReference type="RefSeq" id="WP_176636560.1">
    <property type="nucleotide sequence ID" value="NZ_JAAMFM010000042.1"/>
</dbReference>
<keyword evidence="3" id="KW-1185">Reference proteome</keyword>
<name>A0A7Y7IJZ3_9MICC</name>
<evidence type="ECO:0000313" key="2">
    <source>
        <dbReference type="EMBL" id="NVM96858.1"/>
    </source>
</evidence>
<keyword evidence="1" id="KW-1133">Transmembrane helix</keyword>
<protein>
    <submittedName>
        <fullName evidence="2">Uncharacterized protein</fullName>
    </submittedName>
</protein>
<evidence type="ECO:0000256" key="1">
    <source>
        <dbReference type="SAM" id="Phobius"/>
    </source>
</evidence>
<proteinExistence type="predicted"/>
<sequence length="60" mass="6150">MLKMIAQASALALGLVTVVLGVVALAGHPELWPFTIGAAVITLVLAAVVLVDKRKRSAGK</sequence>
<evidence type="ECO:0000313" key="3">
    <source>
        <dbReference type="Proteomes" id="UP000543556"/>
    </source>
</evidence>
<reference evidence="2 3" key="1">
    <citation type="submission" date="2020-02" db="EMBL/GenBank/DDBJ databases">
        <title>Genome sequence of strain AETb3-4.</title>
        <authorList>
            <person name="Gao J."/>
            <person name="Zhang X."/>
        </authorList>
    </citation>
    <scope>NUCLEOTIDE SEQUENCE [LARGE SCALE GENOMIC DNA]</scope>
    <source>
        <strain evidence="2 3">AETb3-4</strain>
    </source>
</reference>
<dbReference type="Proteomes" id="UP000543556">
    <property type="component" value="Unassembled WGS sequence"/>
</dbReference>
<dbReference type="EMBL" id="JAAMFM010000042">
    <property type="protein sequence ID" value="NVM96858.1"/>
    <property type="molecule type" value="Genomic_DNA"/>
</dbReference>
<accession>A0A7Y7IJZ3</accession>
<comment type="caution">
    <text evidence="2">The sequence shown here is derived from an EMBL/GenBank/DDBJ whole genome shotgun (WGS) entry which is preliminary data.</text>
</comment>
<feature type="transmembrane region" description="Helical" evidence="1">
    <location>
        <begin position="31"/>
        <end position="51"/>
    </location>
</feature>